<sequence length="63" mass="7507">MQRLKRSKVYTTYRFKCDFLQEQEDNCCSTHKKASAERTVMEMIHQTCQVEVGEAGRYGQHQY</sequence>
<gene>
    <name evidence="1" type="primary">A08g502310.1_BraROA</name>
    <name evidence="1" type="ORF">IGI04_029933</name>
</gene>
<comment type="caution">
    <text evidence="1">The sequence shown here is derived from an EMBL/GenBank/DDBJ whole genome shotgun (WGS) entry which is preliminary data.</text>
</comment>
<name>A0ABQ7LQ40_BRACM</name>
<dbReference type="EMBL" id="JADBGQ010000007">
    <property type="protein sequence ID" value="KAG5388392.1"/>
    <property type="molecule type" value="Genomic_DNA"/>
</dbReference>
<reference evidence="1 2" key="1">
    <citation type="submission" date="2021-03" db="EMBL/GenBank/DDBJ databases">
        <authorList>
            <person name="King G.J."/>
            <person name="Bancroft I."/>
            <person name="Baten A."/>
            <person name="Bloomfield J."/>
            <person name="Borpatragohain P."/>
            <person name="He Z."/>
            <person name="Irish N."/>
            <person name="Irwin J."/>
            <person name="Liu K."/>
            <person name="Mauleon R.P."/>
            <person name="Moore J."/>
            <person name="Morris R."/>
            <person name="Ostergaard L."/>
            <person name="Wang B."/>
            <person name="Wells R."/>
        </authorList>
    </citation>
    <scope>NUCLEOTIDE SEQUENCE [LARGE SCALE GENOMIC DNA]</scope>
    <source>
        <strain evidence="1">R-o-18</strain>
        <tissue evidence="1">Leaf</tissue>
    </source>
</reference>
<evidence type="ECO:0000313" key="2">
    <source>
        <dbReference type="Proteomes" id="UP000823674"/>
    </source>
</evidence>
<protein>
    <submittedName>
        <fullName evidence="1">Uncharacterized protein</fullName>
    </submittedName>
</protein>
<evidence type="ECO:0000313" key="1">
    <source>
        <dbReference type="EMBL" id="KAG5388392.1"/>
    </source>
</evidence>
<organism evidence="1 2">
    <name type="scientific">Brassica rapa subsp. trilocularis</name>
    <dbReference type="NCBI Taxonomy" id="1813537"/>
    <lineage>
        <taxon>Eukaryota</taxon>
        <taxon>Viridiplantae</taxon>
        <taxon>Streptophyta</taxon>
        <taxon>Embryophyta</taxon>
        <taxon>Tracheophyta</taxon>
        <taxon>Spermatophyta</taxon>
        <taxon>Magnoliopsida</taxon>
        <taxon>eudicotyledons</taxon>
        <taxon>Gunneridae</taxon>
        <taxon>Pentapetalae</taxon>
        <taxon>rosids</taxon>
        <taxon>malvids</taxon>
        <taxon>Brassicales</taxon>
        <taxon>Brassicaceae</taxon>
        <taxon>Brassiceae</taxon>
        <taxon>Brassica</taxon>
    </lineage>
</organism>
<dbReference type="Proteomes" id="UP000823674">
    <property type="component" value="Chromosome A08"/>
</dbReference>
<keyword evidence="2" id="KW-1185">Reference proteome</keyword>
<proteinExistence type="predicted"/>
<accession>A0ABQ7LQ40</accession>